<keyword evidence="3" id="KW-0963">Cytoplasm</keyword>
<dbReference type="PROSITE" id="PS50176">
    <property type="entry name" value="ARM_REPEAT"/>
    <property type="match status" value="9"/>
</dbReference>
<dbReference type="GO" id="GO:0016342">
    <property type="term" value="C:catenin complex"/>
    <property type="evidence" value="ECO:0007669"/>
    <property type="project" value="UniProtKB-ARBA"/>
</dbReference>
<protein>
    <submittedName>
        <fullName evidence="6">Junction plakoglobin-like</fullName>
    </submittedName>
</protein>
<dbReference type="Pfam" id="PF00514">
    <property type="entry name" value="Arm"/>
    <property type="match status" value="3"/>
</dbReference>
<keyword evidence="4" id="KW-0677">Repeat</keyword>
<dbReference type="GO" id="GO:0005737">
    <property type="term" value="C:cytoplasm"/>
    <property type="evidence" value="ECO:0007669"/>
    <property type="project" value="UniProtKB-SubCell"/>
</dbReference>
<dbReference type="FunFam" id="1.25.10.10:FF:000015">
    <property type="entry name" value="Catenin beta-1"/>
    <property type="match status" value="1"/>
</dbReference>
<comment type="subcellular location">
    <subcellularLocation>
        <location evidence="1">Cytoplasm</location>
    </subcellularLocation>
</comment>
<dbReference type="InterPro" id="IPR013284">
    <property type="entry name" value="Beta-catenin"/>
</dbReference>
<evidence type="ECO:0000256" key="2">
    <source>
        <dbReference type="ARBA" id="ARBA00005462"/>
    </source>
</evidence>
<dbReference type="GO" id="GO:0014704">
    <property type="term" value="C:intercalated disc"/>
    <property type="evidence" value="ECO:0007669"/>
    <property type="project" value="UniProtKB-ARBA"/>
</dbReference>
<feature type="repeat" description="ARM" evidence="5">
    <location>
        <begin position="263"/>
        <end position="306"/>
    </location>
</feature>
<sequence length="673" mass="74235">LCLAVGDVDSGVVKVAEWQERMYSTDSGIQSGATTINKDDDSEYTTTKHYTMTTTITREEPDVDAQYALTRAQRMLKTAIIHLINYQDDAELATRAVPELTKLLNDEDQVVVSKAAQIVNQLTRKEASRRALMQSPQMVAAVVRAMQNTSDMETARATASILHNLSHQREGLLSIFKSGGIPALVRMLSSPMESVLFYAITTLHNLLLHQEGAKMAVRLADGLQRMVPLLKKSNPKFLAITTDCLQLLSYGNQESKLIILANGGPEGLVHIMRNYSYEKLLWTTSRVLKVLSVCPSNKLAIVDADGVPAIGKHLTGSSQRLMQNCLWTLRNLSDAATKQEGMDGLLQVLVGLLSSDDINMLTCATGVLSNLTCNNAHNKTVVTQSNGVESLIHAILRAGEKEDVTEPAICALRHLTSRHQQAEVAQHAVRKHYGIPAIVKLLNQPYYWPVVKAVVGLIRNLALCPENQAPLRDAGVVPRLVNLLLKAHQDAQKHDSAGQQTYQVHDGVRMEEIVEGCTGALHILARDPVNREEITTLQTIPLFVQLLYSPVENVKRVAAGVLCELALDKTSAEIIDSEGASAPLMELLHSNNEGIATYAAAVLFRISEDKTSDYKKRVSVELTHSLFKHDPAAWEMVSVWRPPLPGCDISYMFQGSFQHFKIFLFSLVLKVYI</sequence>
<feature type="repeat" description="ARM" evidence="5">
    <location>
        <begin position="344"/>
        <end position="386"/>
    </location>
</feature>
<dbReference type="InterPro" id="IPR011989">
    <property type="entry name" value="ARM-like"/>
</dbReference>
<keyword evidence="7" id="KW-1185">Reference proteome</keyword>
<reference evidence="6" key="2">
    <citation type="submission" date="2025-08" db="UniProtKB">
        <authorList>
            <consortium name="Ensembl"/>
        </authorList>
    </citation>
    <scope>IDENTIFICATION</scope>
</reference>
<organism evidence="6 7">
    <name type="scientific">Sphaeramia orbicularis</name>
    <name type="common">orbiculate cardinalfish</name>
    <dbReference type="NCBI Taxonomy" id="375764"/>
    <lineage>
        <taxon>Eukaryota</taxon>
        <taxon>Metazoa</taxon>
        <taxon>Chordata</taxon>
        <taxon>Craniata</taxon>
        <taxon>Vertebrata</taxon>
        <taxon>Euteleostomi</taxon>
        <taxon>Actinopterygii</taxon>
        <taxon>Neopterygii</taxon>
        <taxon>Teleostei</taxon>
        <taxon>Neoteleostei</taxon>
        <taxon>Acanthomorphata</taxon>
        <taxon>Gobiaria</taxon>
        <taxon>Kurtiformes</taxon>
        <taxon>Apogonoidei</taxon>
        <taxon>Apogonidae</taxon>
        <taxon>Apogoninae</taxon>
        <taxon>Sphaeramia</taxon>
    </lineage>
</organism>
<dbReference type="SMART" id="SM00185">
    <property type="entry name" value="ARM"/>
    <property type="match status" value="12"/>
</dbReference>
<feature type="repeat" description="ARM" evidence="5">
    <location>
        <begin position="386"/>
        <end position="423"/>
    </location>
</feature>
<dbReference type="Gene3D" id="1.25.10.10">
    <property type="entry name" value="Leucine-rich Repeat Variant"/>
    <property type="match status" value="1"/>
</dbReference>
<dbReference type="PANTHER" id="PTHR45976">
    <property type="entry name" value="ARMADILLO SEGMENT POLARITY PROTEIN"/>
    <property type="match status" value="1"/>
</dbReference>
<accession>A0A673CMD7</accession>
<feature type="repeat" description="ARM" evidence="5">
    <location>
        <begin position="137"/>
        <end position="180"/>
    </location>
</feature>
<dbReference type="GO" id="GO:0005634">
    <property type="term" value="C:nucleus"/>
    <property type="evidence" value="ECO:0007669"/>
    <property type="project" value="UniProtKB-ARBA"/>
</dbReference>
<evidence type="ECO:0000256" key="4">
    <source>
        <dbReference type="ARBA" id="ARBA00022737"/>
    </source>
</evidence>
<evidence type="ECO:0000313" key="7">
    <source>
        <dbReference type="Proteomes" id="UP000472271"/>
    </source>
</evidence>
<reference evidence="6" key="1">
    <citation type="submission" date="2019-06" db="EMBL/GenBank/DDBJ databases">
        <authorList>
            <consortium name="Wellcome Sanger Institute Data Sharing"/>
        </authorList>
    </citation>
    <scope>NUCLEOTIDE SEQUENCE [LARGE SCALE GENOMIC DNA]</scope>
</reference>
<dbReference type="GO" id="GO:0045296">
    <property type="term" value="F:cadherin binding"/>
    <property type="evidence" value="ECO:0007669"/>
    <property type="project" value="InterPro"/>
</dbReference>
<proteinExistence type="inferred from homology"/>
<feature type="repeat" description="ARM" evidence="5">
    <location>
        <begin position="95"/>
        <end position="135"/>
    </location>
</feature>
<feature type="repeat" description="ARM" evidence="5">
    <location>
        <begin position="221"/>
        <end position="263"/>
    </location>
</feature>
<dbReference type="GO" id="GO:0007155">
    <property type="term" value="P:cell adhesion"/>
    <property type="evidence" value="ECO:0007669"/>
    <property type="project" value="InterPro"/>
</dbReference>
<reference evidence="6" key="3">
    <citation type="submission" date="2025-09" db="UniProtKB">
        <authorList>
            <consortium name="Ensembl"/>
        </authorList>
    </citation>
    <scope>IDENTIFICATION</scope>
</reference>
<evidence type="ECO:0000313" key="6">
    <source>
        <dbReference type="Ensembl" id="ENSSORP00005053782.1"/>
    </source>
</evidence>
<feature type="repeat" description="ARM" evidence="5">
    <location>
        <begin position="433"/>
        <end position="476"/>
    </location>
</feature>
<comment type="similarity">
    <text evidence="2">Belongs to the beta-catenin family.</text>
</comment>
<dbReference type="SUPFAM" id="SSF48371">
    <property type="entry name" value="ARM repeat"/>
    <property type="match status" value="1"/>
</dbReference>
<dbReference type="AlphaFoldDB" id="A0A673CMD7"/>
<gene>
    <name evidence="6" type="primary">jupa</name>
</gene>
<evidence type="ECO:0000256" key="3">
    <source>
        <dbReference type="ARBA" id="ARBA00022490"/>
    </source>
</evidence>
<feature type="repeat" description="ARM" evidence="5">
    <location>
        <begin position="179"/>
        <end position="221"/>
    </location>
</feature>
<feature type="repeat" description="ARM" evidence="5">
    <location>
        <begin position="538"/>
        <end position="580"/>
    </location>
</feature>
<dbReference type="Proteomes" id="UP000472271">
    <property type="component" value="Chromosome 1"/>
</dbReference>
<dbReference type="InterPro" id="IPR016024">
    <property type="entry name" value="ARM-type_fold"/>
</dbReference>
<name>A0A673CMD7_9TELE</name>
<dbReference type="InterPro" id="IPR000225">
    <property type="entry name" value="Armadillo"/>
</dbReference>
<evidence type="ECO:0000256" key="5">
    <source>
        <dbReference type="PROSITE-ProRule" id="PRU00259"/>
    </source>
</evidence>
<evidence type="ECO:0000256" key="1">
    <source>
        <dbReference type="ARBA" id="ARBA00004496"/>
    </source>
</evidence>
<dbReference type="Ensembl" id="ENSSORT00005055049.1">
    <property type="protein sequence ID" value="ENSSORP00005053782.1"/>
    <property type="gene ID" value="ENSSORG00005023840.1"/>
</dbReference>
<dbReference type="PRINTS" id="PR01869">
    <property type="entry name" value="BCATNINFAMLY"/>
</dbReference>